<protein>
    <recommendedName>
        <fullName evidence="3">beta-glucosidase</fullName>
        <ecNumber evidence="3">3.2.1.21</ecNumber>
    </recommendedName>
</protein>
<name>A0A402D0C7_9BACT</name>
<dbReference type="SUPFAM" id="SSF51445">
    <property type="entry name" value="(Trans)glycosidases"/>
    <property type="match status" value="1"/>
</dbReference>
<dbReference type="AlphaFoldDB" id="A0A402D0C7"/>
<dbReference type="Gene3D" id="3.20.20.300">
    <property type="entry name" value="Glycoside hydrolase, family 3, N-terminal domain"/>
    <property type="match status" value="1"/>
</dbReference>
<organism evidence="8 9">
    <name type="scientific">Capsulimonas corticalis</name>
    <dbReference type="NCBI Taxonomy" id="2219043"/>
    <lineage>
        <taxon>Bacteria</taxon>
        <taxon>Bacillati</taxon>
        <taxon>Armatimonadota</taxon>
        <taxon>Armatimonadia</taxon>
        <taxon>Capsulimonadales</taxon>
        <taxon>Capsulimonadaceae</taxon>
        <taxon>Capsulimonas</taxon>
    </lineage>
</organism>
<dbReference type="SUPFAM" id="SSF52279">
    <property type="entry name" value="Beta-D-glucan exohydrolase, C-terminal domain"/>
    <property type="match status" value="1"/>
</dbReference>
<evidence type="ECO:0000256" key="3">
    <source>
        <dbReference type="ARBA" id="ARBA00012744"/>
    </source>
</evidence>
<accession>A0A402D0C7</accession>
<keyword evidence="5 7" id="KW-0378">Hydrolase</keyword>
<dbReference type="Gene3D" id="3.40.50.1700">
    <property type="entry name" value="Glycoside hydrolase family 3 C-terminal domain"/>
    <property type="match status" value="1"/>
</dbReference>
<comment type="similarity">
    <text evidence="2 7">Belongs to the glycosyl hydrolase 3 family.</text>
</comment>
<dbReference type="GO" id="GO:0009251">
    <property type="term" value="P:glucan catabolic process"/>
    <property type="evidence" value="ECO:0007669"/>
    <property type="project" value="TreeGrafter"/>
</dbReference>
<evidence type="ECO:0000256" key="1">
    <source>
        <dbReference type="ARBA" id="ARBA00000448"/>
    </source>
</evidence>
<dbReference type="InterPro" id="IPR036962">
    <property type="entry name" value="Glyco_hydro_3_N_sf"/>
</dbReference>
<dbReference type="EC" id="3.2.1.21" evidence="3"/>
<reference evidence="8 9" key="1">
    <citation type="journal article" date="2019" name="Int. J. Syst. Evol. Microbiol.">
        <title>Capsulimonas corticalis gen. nov., sp. nov., an aerobic capsulated bacterium, of a novel bacterial order, Capsulimonadales ord. nov., of the class Armatimonadia of the phylum Armatimonadetes.</title>
        <authorList>
            <person name="Li J."/>
            <person name="Kudo C."/>
            <person name="Tonouchi A."/>
        </authorList>
    </citation>
    <scope>NUCLEOTIDE SEQUENCE [LARGE SCALE GENOMIC DNA]</scope>
    <source>
        <strain evidence="8 9">AX-7</strain>
    </source>
</reference>
<dbReference type="KEGG" id="ccot:CCAX7_57240"/>
<evidence type="ECO:0000313" key="9">
    <source>
        <dbReference type="Proteomes" id="UP000287394"/>
    </source>
</evidence>
<dbReference type="PRINTS" id="PR00133">
    <property type="entry name" value="GLHYDRLASE3"/>
</dbReference>
<dbReference type="PROSITE" id="PS00775">
    <property type="entry name" value="GLYCOSYL_HYDROL_F3"/>
    <property type="match status" value="1"/>
</dbReference>
<dbReference type="OrthoDB" id="9781691at2"/>
<evidence type="ECO:0000256" key="5">
    <source>
        <dbReference type="ARBA" id="ARBA00022801"/>
    </source>
</evidence>
<comment type="catalytic activity">
    <reaction evidence="1">
        <text>Hydrolysis of terminal, non-reducing beta-D-glucosyl residues with release of beta-D-glucose.</text>
        <dbReference type="EC" id="3.2.1.21"/>
    </reaction>
</comment>
<keyword evidence="4" id="KW-0732">Signal</keyword>
<dbReference type="EMBL" id="AP025739">
    <property type="protein sequence ID" value="BDI33673.1"/>
    <property type="molecule type" value="Genomic_DNA"/>
</dbReference>
<evidence type="ECO:0000256" key="4">
    <source>
        <dbReference type="ARBA" id="ARBA00022729"/>
    </source>
</evidence>
<dbReference type="Pfam" id="PF01915">
    <property type="entry name" value="Glyco_hydro_3_C"/>
    <property type="match status" value="1"/>
</dbReference>
<evidence type="ECO:0000256" key="2">
    <source>
        <dbReference type="ARBA" id="ARBA00005336"/>
    </source>
</evidence>
<keyword evidence="9" id="KW-1185">Reference proteome</keyword>
<proteinExistence type="inferred from homology"/>
<dbReference type="PANTHER" id="PTHR30620">
    <property type="entry name" value="PERIPLASMIC BETA-GLUCOSIDASE-RELATED"/>
    <property type="match status" value="1"/>
</dbReference>
<dbReference type="GO" id="GO:0008422">
    <property type="term" value="F:beta-glucosidase activity"/>
    <property type="evidence" value="ECO:0007669"/>
    <property type="project" value="UniProtKB-EC"/>
</dbReference>
<evidence type="ECO:0000313" key="8">
    <source>
        <dbReference type="EMBL" id="BDI33673.1"/>
    </source>
</evidence>
<dbReference type="InterPro" id="IPR001764">
    <property type="entry name" value="Glyco_hydro_3_N"/>
</dbReference>
<gene>
    <name evidence="8" type="ORF">CCAX7_57240</name>
</gene>
<dbReference type="Proteomes" id="UP000287394">
    <property type="component" value="Chromosome"/>
</dbReference>
<dbReference type="PANTHER" id="PTHR30620:SF16">
    <property type="entry name" value="LYSOSOMAL BETA GLUCOSIDASE"/>
    <property type="match status" value="1"/>
</dbReference>
<dbReference type="InterPro" id="IPR051915">
    <property type="entry name" value="Cellulose_Degrad_GH3"/>
</dbReference>
<keyword evidence="6 7" id="KW-0326">Glycosidase</keyword>
<dbReference type="InterPro" id="IPR036881">
    <property type="entry name" value="Glyco_hydro_3_C_sf"/>
</dbReference>
<evidence type="ECO:0000256" key="7">
    <source>
        <dbReference type="RuleBase" id="RU361161"/>
    </source>
</evidence>
<dbReference type="RefSeq" id="WP_119322999.1">
    <property type="nucleotide sequence ID" value="NZ_AP025739.1"/>
</dbReference>
<dbReference type="Pfam" id="PF00933">
    <property type="entry name" value="Glyco_hydro_3"/>
    <property type="match status" value="1"/>
</dbReference>
<evidence type="ECO:0000256" key="6">
    <source>
        <dbReference type="ARBA" id="ARBA00023295"/>
    </source>
</evidence>
<dbReference type="InterPro" id="IPR019800">
    <property type="entry name" value="Glyco_hydro_3_AS"/>
</dbReference>
<dbReference type="InterPro" id="IPR002772">
    <property type="entry name" value="Glyco_hydro_3_C"/>
</dbReference>
<sequence>MIARKHLRRPIHPLYCLNAPVAVLSALALLSLAGAAQARSGQDKFTRETARAKAILAKMTLDEKIGQLIQVEHGSLKDSKDVDKYHVGSVFGGGGSGPRDYTLKGWTEMAQGFATTSIGTRLGVPIVYGTDALHGNNNVPGATIFPHNIGLGATRDPALVRKVARATAEEVRATGINWSFAPCVTVPQDYHWGRVYEGYGQDPALVAQMGAAAVEGLQGNNLAGETSVLACVKHFAADGGTDGGHDQGDAKIDEATLRRVHLPGFAAAIQAGAGTIMPSFSSWNGVKCSGHKHLLTDILKKDMGFEGFLISDWNAIDELGGDYKKDAEISLNAGMDMFMITDKYQQFFDNVKALVAEGAVPQSRIDDAVLRILRVKLAMGMMEKKYTVAVSPAVQKTFGSAAHRQIARQAVRESLVLLKNDRQTLPIAKTIKRIHVCGRGGDDVGMQCGGWTITWQGQMGDVPGGTSILNAIKKSVSPATAVTYSKDGTGAEGASLGIVVVGEIPYAEGVGDRTDLALPQEDRDAIANLKKANIPIVVVLLSGRPMILGDILAQSDAVVAAWLPGTEGQGVTDVLFGDYKPTGKLSFPWPRAMSQIPLHYDDKAADPLFPYGFGLGYHG</sequence>
<dbReference type="InterPro" id="IPR017853">
    <property type="entry name" value="GH"/>
</dbReference>